<evidence type="ECO:0000256" key="2">
    <source>
        <dbReference type="ARBA" id="ARBA00001961"/>
    </source>
</evidence>
<keyword evidence="9 18" id="KW-0560">Oxidoreductase</keyword>
<dbReference type="GO" id="GO:0005506">
    <property type="term" value="F:iron ion binding"/>
    <property type="evidence" value="ECO:0007669"/>
    <property type="project" value="InterPro"/>
</dbReference>
<keyword evidence="6" id="KW-0479">Metal-binding</keyword>
<gene>
    <name evidence="18" type="ORF">MYAM1_001279</name>
</gene>
<dbReference type="GO" id="GO:0050353">
    <property type="term" value="F:trimethyllysine dioxygenase activity"/>
    <property type="evidence" value="ECO:0007669"/>
    <property type="project" value="UniProtKB-EC"/>
</dbReference>
<comment type="cofactor">
    <cofactor evidence="2">
        <name>L-ascorbate</name>
        <dbReference type="ChEBI" id="CHEBI:38290"/>
    </cofactor>
</comment>
<evidence type="ECO:0000256" key="4">
    <source>
        <dbReference type="ARBA" id="ARBA00008654"/>
    </source>
</evidence>
<dbReference type="EC" id="1.14.11.8" evidence="5"/>
<dbReference type="InterPro" id="IPR010376">
    <property type="entry name" value="GBBH-like_N"/>
</dbReference>
<feature type="domain" description="Gamma-butyrobetaine hydroxylase-like N-terminal" evidence="17">
    <location>
        <begin position="64"/>
        <end position="144"/>
    </location>
</feature>
<dbReference type="Pfam" id="PF06155">
    <property type="entry name" value="GBBH-like_N"/>
    <property type="match status" value="1"/>
</dbReference>
<comment type="pathway">
    <text evidence="3">Amine and polyamine biosynthesis; carnitine biosynthesis.</text>
</comment>
<evidence type="ECO:0000256" key="1">
    <source>
        <dbReference type="ARBA" id="ARBA00001954"/>
    </source>
</evidence>
<dbReference type="NCBIfam" id="TIGR02410">
    <property type="entry name" value="carnitine_TMLD"/>
    <property type="match status" value="1"/>
</dbReference>
<evidence type="ECO:0000256" key="5">
    <source>
        <dbReference type="ARBA" id="ARBA00012267"/>
    </source>
</evidence>
<evidence type="ECO:0000313" key="19">
    <source>
        <dbReference type="Proteomes" id="UP001219567"/>
    </source>
</evidence>
<sequence length="436" mass="49902">MWGRYLSRSGRTFAKVLLGRAGSTSLLNEANLKSRRASFQYAQFQPVHYAATQSLVGSAIPSVQIQDRVIQVSWPDGDKYRFHLLWLLDHCRCDRCYHPITKQRLVDTFSMPTEWHPSISASEEGLHVEWPDAHQSFYPWSWLRRNQYKSPMSSDQLTFQTSGTDDGSNSYTKHIWGADIASLRPTVSFKDVMECEEAMLYWLNKIDRYGFCFVSEVPVTPEATENLVRRIAFIRETHYGGFWDFTSNMAHGDTAYTSLALGAHTDTTYFTDPAGLQLFHLLHHHSSGPAGFVDRYTGSKLGGSSLLVDGFYVAQQMHHHYPKLYNTLRRTRFRGISAGDDSTMIAPLMSGYSILEHDPVTNALVMIRYNNSDRSSLQIPTDQVEEVYEALRTWNSILTDPKSEYWFQLQPGTAVIFDNHRILHGRSEFSAQYFEA</sequence>
<evidence type="ECO:0000259" key="17">
    <source>
        <dbReference type="Pfam" id="PF06155"/>
    </source>
</evidence>
<dbReference type="EMBL" id="CP119943">
    <property type="protein sequence ID" value="WFC98551.1"/>
    <property type="molecule type" value="Genomic_DNA"/>
</dbReference>
<dbReference type="InterPro" id="IPR012776">
    <property type="entry name" value="Trimethyllysine_dOase"/>
</dbReference>
<comment type="cofactor">
    <cofactor evidence="1">
        <name>Fe(2+)</name>
        <dbReference type="ChEBI" id="CHEBI:29033"/>
    </cofactor>
</comment>
<name>A0AAJ5YRI7_9BASI</name>
<keyword evidence="10" id="KW-0408">Iron</keyword>
<dbReference type="AlphaFoldDB" id="A0AAJ5YRI7"/>
<dbReference type="FunFam" id="3.60.130.10:FF:000001">
    <property type="entry name" value="Trimethyllysine dioxygenase, mitochondrial"/>
    <property type="match status" value="1"/>
</dbReference>
<evidence type="ECO:0000256" key="12">
    <source>
        <dbReference type="ARBA" id="ARBA00031778"/>
    </source>
</evidence>
<dbReference type="PANTHER" id="PTHR10696:SF51">
    <property type="entry name" value="TRIMETHYLLYSINE DIOXYGENASE, MITOCHONDRIAL"/>
    <property type="match status" value="1"/>
</dbReference>
<dbReference type="GO" id="GO:0005739">
    <property type="term" value="C:mitochondrion"/>
    <property type="evidence" value="ECO:0007669"/>
    <property type="project" value="TreeGrafter"/>
</dbReference>
<evidence type="ECO:0000256" key="14">
    <source>
        <dbReference type="ARBA" id="ARBA00046008"/>
    </source>
</evidence>
<dbReference type="Gene3D" id="3.60.130.10">
    <property type="entry name" value="Clavaminate synthase-like"/>
    <property type="match status" value="1"/>
</dbReference>
<dbReference type="FunFam" id="3.30.2020.30:FF:000002">
    <property type="entry name" value="Putative gamma-butyrobetaine dioxygenase"/>
    <property type="match status" value="1"/>
</dbReference>
<dbReference type="InterPro" id="IPR038492">
    <property type="entry name" value="GBBH-like_N_sf"/>
</dbReference>
<evidence type="ECO:0000256" key="3">
    <source>
        <dbReference type="ARBA" id="ARBA00005022"/>
    </source>
</evidence>
<dbReference type="InterPro" id="IPR050411">
    <property type="entry name" value="AlphaKG_dependent_hydroxylases"/>
</dbReference>
<evidence type="ECO:0000256" key="7">
    <source>
        <dbReference type="ARBA" id="ARBA00022873"/>
    </source>
</evidence>
<evidence type="ECO:0000313" key="18">
    <source>
        <dbReference type="EMBL" id="WFC98551.1"/>
    </source>
</evidence>
<keyword evidence="7" id="KW-0124">Carnitine biosynthesis</keyword>
<evidence type="ECO:0000256" key="13">
    <source>
        <dbReference type="ARBA" id="ARBA00032283"/>
    </source>
</evidence>
<dbReference type="Gene3D" id="3.30.2020.30">
    <property type="match status" value="1"/>
</dbReference>
<accession>A0AAJ5YRI7</accession>
<organism evidence="18 19">
    <name type="scientific">Malassezia yamatoensis</name>
    <dbReference type="NCBI Taxonomy" id="253288"/>
    <lineage>
        <taxon>Eukaryota</taxon>
        <taxon>Fungi</taxon>
        <taxon>Dikarya</taxon>
        <taxon>Basidiomycota</taxon>
        <taxon>Ustilaginomycotina</taxon>
        <taxon>Malasseziomycetes</taxon>
        <taxon>Malasseziales</taxon>
        <taxon>Malasseziaceae</taxon>
        <taxon>Malassezia</taxon>
    </lineage>
</organism>
<comment type="catalytic activity">
    <reaction evidence="15">
        <text>N(6),N(6),N(6)-trimethyl-L-lysine + 2-oxoglutarate + O2 = (3S)-3-hydroxy-N(6),N(6),N(6)-trimethyl-L-lysine + succinate + CO2</text>
        <dbReference type="Rhea" id="RHEA:14181"/>
        <dbReference type="ChEBI" id="CHEBI:15379"/>
        <dbReference type="ChEBI" id="CHEBI:16526"/>
        <dbReference type="ChEBI" id="CHEBI:16810"/>
        <dbReference type="ChEBI" id="CHEBI:30031"/>
        <dbReference type="ChEBI" id="CHEBI:58100"/>
        <dbReference type="ChEBI" id="CHEBI:141499"/>
        <dbReference type="EC" id="1.14.11.8"/>
    </reaction>
</comment>
<evidence type="ECO:0000256" key="9">
    <source>
        <dbReference type="ARBA" id="ARBA00023002"/>
    </source>
</evidence>
<comment type="function">
    <text evidence="14">Converts trimethyllysine (TML) into hydroxytrimethyllysine (HTML).</text>
</comment>
<proteinExistence type="inferred from homology"/>
<evidence type="ECO:0000259" key="16">
    <source>
        <dbReference type="Pfam" id="PF02668"/>
    </source>
</evidence>
<dbReference type="PANTHER" id="PTHR10696">
    <property type="entry name" value="GAMMA-BUTYROBETAINE HYDROXYLASE-RELATED"/>
    <property type="match status" value="1"/>
</dbReference>
<dbReference type="CDD" id="cd00250">
    <property type="entry name" value="CAS_like"/>
    <property type="match status" value="1"/>
</dbReference>
<feature type="domain" description="TauD/TfdA-like" evidence="16">
    <location>
        <begin position="179"/>
        <end position="430"/>
    </location>
</feature>
<evidence type="ECO:0000256" key="6">
    <source>
        <dbReference type="ARBA" id="ARBA00022723"/>
    </source>
</evidence>
<dbReference type="SUPFAM" id="SSF51197">
    <property type="entry name" value="Clavaminate synthase-like"/>
    <property type="match status" value="1"/>
</dbReference>
<evidence type="ECO:0000256" key="10">
    <source>
        <dbReference type="ARBA" id="ARBA00023004"/>
    </source>
</evidence>
<evidence type="ECO:0000256" key="15">
    <source>
        <dbReference type="ARBA" id="ARBA00049334"/>
    </source>
</evidence>
<dbReference type="Pfam" id="PF02668">
    <property type="entry name" value="TauD"/>
    <property type="match status" value="1"/>
</dbReference>
<comment type="similarity">
    <text evidence="4">Belongs to the gamma-BBH/TMLD family.</text>
</comment>
<keyword evidence="19" id="KW-1185">Reference proteome</keyword>
<dbReference type="Proteomes" id="UP001219567">
    <property type="component" value="Chromosome 1"/>
</dbReference>
<reference evidence="18 19" key="1">
    <citation type="submission" date="2023-03" db="EMBL/GenBank/DDBJ databases">
        <title>Mating type loci evolution in Malassezia.</title>
        <authorList>
            <person name="Coelho M.A."/>
        </authorList>
    </citation>
    <scope>NUCLEOTIDE SEQUENCE [LARGE SCALE GENOMIC DNA]</scope>
    <source>
        <strain evidence="18 19">CBS 9725</strain>
    </source>
</reference>
<protein>
    <recommendedName>
        <fullName evidence="5">trimethyllysine dioxygenase</fullName>
        <ecNumber evidence="5">1.14.11.8</ecNumber>
    </recommendedName>
    <alternativeName>
        <fullName evidence="12">Epsilon-trimethyllysine 2-oxoglutarate dioxygenase</fullName>
    </alternativeName>
    <alternativeName>
        <fullName evidence="11">TML hydroxylase</fullName>
    </alternativeName>
    <alternativeName>
        <fullName evidence="13">TML-alpha-ketoglutarate dioxygenase</fullName>
    </alternativeName>
</protein>
<evidence type="ECO:0000256" key="8">
    <source>
        <dbReference type="ARBA" id="ARBA00022964"/>
    </source>
</evidence>
<dbReference type="InterPro" id="IPR042098">
    <property type="entry name" value="TauD-like_sf"/>
</dbReference>
<dbReference type="InterPro" id="IPR003819">
    <property type="entry name" value="TauD/TfdA-like"/>
</dbReference>
<dbReference type="GO" id="GO:0045329">
    <property type="term" value="P:carnitine biosynthetic process"/>
    <property type="evidence" value="ECO:0007669"/>
    <property type="project" value="UniProtKB-KW"/>
</dbReference>
<keyword evidence="8 18" id="KW-0223">Dioxygenase</keyword>
<evidence type="ECO:0000256" key="11">
    <source>
        <dbReference type="ARBA" id="ARBA00030363"/>
    </source>
</evidence>